<name>V5AI13_TRYCR</name>
<keyword evidence="1" id="KW-1133">Transmembrane helix</keyword>
<evidence type="ECO:0000313" key="3">
    <source>
        <dbReference type="Proteomes" id="UP000017861"/>
    </source>
</evidence>
<keyword evidence="1" id="KW-0812">Transmembrane</keyword>
<reference evidence="2 3" key="1">
    <citation type="journal article" date="2014" name="Genome Announc.">
        <title>Trypanosoma cruzi Clone Dm28c Draft Genome Sequence.</title>
        <authorList>
            <person name="Grisard E.C."/>
            <person name="Teixeira S.M."/>
            <person name="de Almeida L.G."/>
            <person name="Stoco P.H."/>
            <person name="Gerber A.L."/>
            <person name="Talavera-Lopez C."/>
            <person name="Lima O.C."/>
            <person name="Andersson B."/>
            <person name="de Vasconcelos A.T."/>
        </authorList>
    </citation>
    <scope>NUCLEOTIDE SEQUENCE [LARGE SCALE GENOMIC DNA]</scope>
    <source>
        <strain evidence="2 3">Dm28c</strain>
    </source>
</reference>
<gene>
    <name evidence="2" type="ORF">TCDM_12190</name>
</gene>
<dbReference type="Proteomes" id="UP000017861">
    <property type="component" value="Unassembled WGS sequence"/>
</dbReference>
<sequence>MCYTVAVLTVSSSFLGVFLPISFLITHGGGKQALIATVEFEGTERTNSTHTAHTHIFICSHVLLLSWHSTLTTVAA</sequence>
<dbReference type="AlphaFoldDB" id="V5AI13"/>
<feature type="transmembrane region" description="Helical" evidence="1">
    <location>
        <begin position="6"/>
        <end position="25"/>
    </location>
</feature>
<protein>
    <submittedName>
        <fullName evidence="2">Uncharacterized protein</fullName>
    </submittedName>
</protein>
<comment type="caution">
    <text evidence="2">The sequence shown here is derived from an EMBL/GenBank/DDBJ whole genome shotgun (WGS) entry which is preliminary data.</text>
</comment>
<dbReference type="VEuPathDB" id="TriTrypDB:TCDM_12190"/>
<dbReference type="EMBL" id="AYLP01000508">
    <property type="protein sequence ID" value="ESS60260.1"/>
    <property type="molecule type" value="Genomic_DNA"/>
</dbReference>
<keyword evidence="1" id="KW-0472">Membrane</keyword>
<accession>V5AI13</accession>
<evidence type="ECO:0000313" key="2">
    <source>
        <dbReference type="EMBL" id="ESS60260.1"/>
    </source>
</evidence>
<proteinExistence type="predicted"/>
<evidence type="ECO:0000256" key="1">
    <source>
        <dbReference type="SAM" id="Phobius"/>
    </source>
</evidence>
<organism evidence="2 3">
    <name type="scientific">Trypanosoma cruzi Dm28c</name>
    <dbReference type="NCBI Taxonomy" id="1416333"/>
    <lineage>
        <taxon>Eukaryota</taxon>
        <taxon>Discoba</taxon>
        <taxon>Euglenozoa</taxon>
        <taxon>Kinetoplastea</taxon>
        <taxon>Metakinetoplastina</taxon>
        <taxon>Trypanosomatida</taxon>
        <taxon>Trypanosomatidae</taxon>
        <taxon>Trypanosoma</taxon>
        <taxon>Schizotrypanum</taxon>
    </lineage>
</organism>